<dbReference type="Proteomes" id="UP001285521">
    <property type="component" value="Unassembled WGS sequence"/>
</dbReference>
<dbReference type="Gene3D" id="3.10.350.10">
    <property type="entry name" value="LysM domain"/>
    <property type="match status" value="1"/>
</dbReference>
<reference evidence="6 7" key="1">
    <citation type="submission" date="2023-11" db="EMBL/GenBank/DDBJ databases">
        <title>Lentzea sokolovensis, sp. nov., Lentzea kristufkii, sp. nov., and Lentzea miocenensis, sp. nov., rare actinobacteria from Sokolov Coal Basin, Miocene lacustrine sediment, Czech Republic.</title>
        <authorList>
            <person name="Lara A."/>
            <person name="Kotroba L."/>
            <person name="Nouioui I."/>
            <person name="Neumann-Schaal M."/>
            <person name="Mast Y."/>
            <person name="Chronakova A."/>
        </authorList>
    </citation>
    <scope>NUCLEOTIDE SEQUENCE [LARGE SCALE GENOMIC DNA]</scope>
    <source>
        <strain evidence="6 7">BCCO 10_0856</strain>
    </source>
</reference>
<dbReference type="InterPro" id="IPR036779">
    <property type="entry name" value="LysM_dom_sf"/>
</dbReference>
<sequence length="878" mass="94570">MTSDSTMALRATVLACVRVVRGSLALVALSTLVVGLPWALAHFVGWPLPDHLPTWDETQATLLNPMSSQLFINLLAVVCWIAWLCFVLAVLRSIIDVLRGMTWETTRARGPLQALAGTLIGAVVLTLLTNRALATTPVAGPDVRFHEPTSITAVAPTVPGPVAQDAALPAETELVVDRVAPAPPGLVRVVDEIRLPHDGIYDSLWRVAERVYGPGGGDRWPELFHLNRGVEQTDGRSLTNPDLVRPGWKIAAYVPEPAGGQPSQQLPPPTNEAPSTATAPAQVEQVAEPRDDQAVQGVDLMPAVYVSTGLAGAISAVLVATQMRRRRRYRLGSRERADLRRPTAPAVRALQVVCQKDQGRHGDKMDLVDFDPSRREVRSIGADEAESYSGPVLVPAAVGSRPGGEFAVNLASTRGIGLAGPGATAAVRALLLHILAKQQRHENLRVLVPAQDLHLLFEGLDAERLPKAVEVATSLDEALDEMEATLLTRARRPGGEPRTPSPAVVLVACPVAHAERRLQAVLDNGSTLGLAGILLGKWRPGATVVVRADGTVSATSAGLGDEFAGARLFHLPATEAADLLTVLREAEVDLGVQDAASLGDQADLDPGPSVPQPRTRVVSDNVTDAAASARPRLLVKAFGRFELVFVQANSEVRELNGLLTPKHREVLVHLALHPQGVRREALNEAVWPDSRPPRPYNSFHNALSVLRRMLTDATDGVMTDLVLNDDGRYRLNGELADVDLWQFRQALQGSQLQTAVDLYAGDLAEDLSSPWLEPLRESARRDVLDALGALISEHGGADPKTELQLLERARKLDQYNEGVYRDIMRTQARLGQHSAVPRTLALLTATLSEIDAEPSVDTCNLAELLWRQTVSVDHAAVS</sequence>
<feature type="transmembrane region" description="Helical" evidence="3">
    <location>
        <begin position="24"/>
        <end position="48"/>
    </location>
</feature>
<comment type="caution">
    <text evidence="6">The sequence shown here is derived from an EMBL/GenBank/DDBJ whole genome shotgun (WGS) entry which is preliminary data.</text>
</comment>
<dbReference type="PANTHER" id="PTHR35807">
    <property type="entry name" value="TRANSCRIPTIONAL REGULATOR REDD-RELATED"/>
    <property type="match status" value="1"/>
</dbReference>
<gene>
    <name evidence="6" type="ORF">SK803_15925</name>
</gene>
<evidence type="ECO:0000256" key="3">
    <source>
        <dbReference type="SAM" id="Phobius"/>
    </source>
</evidence>
<feature type="domain" description="Bacterial transcriptional activator" evidence="5">
    <location>
        <begin position="738"/>
        <end position="865"/>
    </location>
</feature>
<dbReference type="SMART" id="SM00862">
    <property type="entry name" value="Trans_reg_C"/>
    <property type="match status" value="1"/>
</dbReference>
<dbReference type="RefSeq" id="WP_319966770.1">
    <property type="nucleotide sequence ID" value="NZ_JAXAVW010000012.1"/>
</dbReference>
<feature type="domain" description="OmpR/PhoB-type" evidence="4">
    <location>
        <begin position="652"/>
        <end position="731"/>
    </location>
</feature>
<dbReference type="SUPFAM" id="SSF46894">
    <property type="entry name" value="C-terminal effector domain of the bipartite response regulators"/>
    <property type="match status" value="1"/>
</dbReference>
<feature type="region of interest" description="Disordered" evidence="2">
    <location>
        <begin position="255"/>
        <end position="293"/>
    </location>
</feature>
<dbReference type="InterPro" id="IPR001867">
    <property type="entry name" value="OmpR/PhoB-type_DNA-bd"/>
</dbReference>
<dbReference type="EMBL" id="JAXAVW010000012">
    <property type="protein sequence ID" value="MDX8031714.1"/>
    <property type="molecule type" value="Genomic_DNA"/>
</dbReference>
<dbReference type="InterPro" id="IPR036388">
    <property type="entry name" value="WH-like_DNA-bd_sf"/>
</dbReference>
<keyword evidence="3" id="KW-0812">Transmembrane</keyword>
<dbReference type="InterPro" id="IPR051677">
    <property type="entry name" value="AfsR-DnrI-RedD_regulator"/>
</dbReference>
<feature type="transmembrane region" description="Helical" evidence="3">
    <location>
        <begin position="68"/>
        <end position="91"/>
    </location>
</feature>
<feature type="transmembrane region" description="Helical" evidence="3">
    <location>
        <begin position="112"/>
        <end position="129"/>
    </location>
</feature>
<evidence type="ECO:0000313" key="7">
    <source>
        <dbReference type="Proteomes" id="UP001285521"/>
    </source>
</evidence>
<evidence type="ECO:0000259" key="5">
    <source>
        <dbReference type="SMART" id="SM01043"/>
    </source>
</evidence>
<evidence type="ECO:0000313" key="6">
    <source>
        <dbReference type="EMBL" id="MDX8031714.1"/>
    </source>
</evidence>
<evidence type="ECO:0000256" key="1">
    <source>
        <dbReference type="ARBA" id="ARBA00023125"/>
    </source>
</evidence>
<name>A0ABU4T0M7_9PSEU</name>
<protein>
    <submittedName>
        <fullName evidence="6">BTAD domain-containing putative transcriptional regulator</fullName>
    </submittedName>
</protein>
<dbReference type="SMART" id="SM01043">
    <property type="entry name" value="BTAD"/>
    <property type="match status" value="1"/>
</dbReference>
<accession>A0ABU4T0M7</accession>
<keyword evidence="3" id="KW-1133">Transmembrane helix</keyword>
<evidence type="ECO:0000259" key="4">
    <source>
        <dbReference type="SMART" id="SM00862"/>
    </source>
</evidence>
<dbReference type="InterPro" id="IPR016032">
    <property type="entry name" value="Sig_transdc_resp-reg_C-effctor"/>
</dbReference>
<dbReference type="InterPro" id="IPR005158">
    <property type="entry name" value="BTAD"/>
</dbReference>
<organism evidence="6 7">
    <name type="scientific">Lentzea miocenica</name>
    <dbReference type="NCBI Taxonomy" id="3095431"/>
    <lineage>
        <taxon>Bacteria</taxon>
        <taxon>Bacillati</taxon>
        <taxon>Actinomycetota</taxon>
        <taxon>Actinomycetes</taxon>
        <taxon>Pseudonocardiales</taxon>
        <taxon>Pseudonocardiaceae</taxon>
        <taxon>Lentzea</taxon>
    </lineage>
</organism>
<keyword evidence="3" id="KW-0472">Membrane</keyword>
<dbReference type="Pfam" id="PF03704">
    <property type="entry name" value="BTAD"/>
    <property type="match status" value="1"/>
</dbReference>
<evidence type="ECO:0000256" key="2">
    <source>
        <dbReference type="SAM" id="MobiDB-lite"/>
    </source>
</evidence>
<proteinExistence type="predicted"/>
<keyword evidence="1" id="KW-0238">DNA-binding</keyword>
<dbReference type="Gene3D" id="1.10.10.10">
    <property type="entry name" value="Winged helix-like DNA-binding domain superfamily/Winged helix DNA-binding domain"/>
    <property type="match status" value="1"/>
</dbReference>
<keyword evidence="7" id="KW-1185">Reference proteome</keyword>